<evidence type="ECO:0000313" key="1">
    <source>
        <dbReference type="EMBL" id="KAJ4435957.1"/>
    </source>
</evidence>
<name>A0ABQ8SP57_PERAM</name>
<accession>A0ABQ8SP57</accession>
<protein>
    <recommendedName>
        <fullName evidence="3">Reverse transcriptase domain-containing protein</fullName>
    </recommendedName>
</protein>
<keyword evidence="2" id="KW-1185">Reference proteome</keyword>
<organism evidence="1 2">
    <name type="scientific">Periplaneta americana</name>
    <name type="common">American cockroach</name>
    <name type="synonym">Blatta americana</name>
    <dbReference type="NCBI Taxonomy" id="6978"/>
    <lineage>
        <taxon>Eukaryota</taxon>
        <taxon>Metazoa</taxon>
        <taxon>Ecdysozoa</taxon>
        <taxon>Arthropoda</taxon>
        <taxon>Hexapoda</taxon>
        <taxon>Insecta</taxon>
        <taxon>Pterygota</taxon>
        <taxon>Neoptera</taxon>
        <taxon>Polyneoptera</taxon>
        <taxon>Dictyoptera</taxon>
        <taxon>Blattodea</taxon>
        <taxon>Blattoidea</taxon>
        <taxon>Blattidae</taxon>
        <taxon>Blattinae</taxon>
        <taxon>Periplaneta</taxon>
    </lineage>
</organism>
<evidence type="ECO:0000313" key="2">
    <source>
        <dbReference type="Proteomes" id="UP001148838"/>
    </source>
</evidence>
<dbReference type="Proteomes" id="UP001148838">
    <property type="component" value="Unassembled WGS sequence"/>
</dbReference>
<proteinExistence type="predicted"/>
<dbReference type="EMBL" id="JAJSOF020000023">
    <property type="protein sequence ID" value="KAJ4435957.1"/>
    <property type="molecule type" value="Genomic_DNA"/>
</dbReference>
<reference evidence="1 2" key="1">
    <citation type="journal article" date="2022" name="Allergy">
        <title>Genome assembly and annotation of Periplaneta americana reveal a comprehensive cockroach allergen profile.</title>
        <authorList>
            <person name="Wang L."/>
            <person name="Xiong Q."/>
            <person name="Saelim N."/>
            <person name="Wang L."/>
            <person name="Nong W."/>
            <person name="Wan A.T."/>
            <person name="Shi M."/>
            <person name="Liu X."/>
            <person name="Cao Q."/>
            <person name="Hui J.H.L."/>
            <person name="Sookrung N."/>
            <person name="Leung T.F."/>
            <person name="Tungtrongchitr A."/>
            <person name="Tsui S.K.W."/>
        </authorList>
    </citation>
    <scope>NUCLEOTIDE SEQUENCE [LARGE SCALE GENOMIC DNA]</scope>
    <source>
        <strain evidence="1">PWHHKU_190912</strain>
    </source>
</reference>
<evidence type="ECO:0008006" key="3">
    <source>
        <dbReference type="Google" id="ProtNLM"/>
    </source>
</evidence>
<comment type="caution">
    <text evidence="1">The sequence shown here is derived from an EMBL/GenBank/DDBJ whole genome shotgun (WGS) entry which is preliminary data.</text>
</comment>
<gene>
    <name evidence="1" type="ORF">ANN_18580</name>
</gene>
<sequence length="165" mass="19557">MAGLCEGGNEPQGSLKAICRRKTRTTGTSTVLTRYDPCDYDDLFTKVKEPLRGTRYNTRDELIRALGRSIRNINKDGRADGVRRLPNIWQKYIDYVLKYITVKYLYERLRLLEHLQSGFRFGRSCSDNIFTIKRIIDKRREYNLPIHIIFIDFEEAFDRVKREKL</sequence>